<dbReference type="Gene3D" id="3.40.50.720">
    <property type="entry name" value="NAD(P)-binding Rossmann-like Domain"/>
    <property type="match status" value="1"/>
</dbReference>
<dbReference type="GO" id="GO:0008831">
    <property type="term" value="F:dTDP-4-dehydrorhamnose reductase activity"/>
    <property type="evidence" value="ECO:0007669"/>
    <property type="project" value="UniProtKB-EC"/>
</dbReference>
<feature type="domain" description="RmlD-like substrate binding" evidence="8">
    <location>
        <begin position="18"/>
        <end position="156"/>
    </location>
</feature>
<evidence type="ECO:0000259" key="8">
    <source>
        <dbReference type="Pfam" id="PF04321"/>
    </source>
</evidence>
<evidence type="ECO:0000313" key="9">
    <source>
        <dbReference type="EMBL" id="PAP77913.1"/>
    </source>
</evidence>
<dbReference type="InterPro" id="IPR029903">
    <property type="entry name" value="RmlD-like-bd"/>
</dbReference>
<dbReference type="GO" id="GO:0005829">
    <property type="term" value="C:cytosol"/>
    <property type="evidence" value="ECO:0007669"/>
    <property type="project" value="TreeGrafter"/>
</dbReference>
<dbReference type="EMBL" id="MQWD01000001">
    <property type="protein sequence ID" value="PAP77913.1"/>
    <property type="molecule type" value="Genomic_DNA"/>
</dbReference>
<comment type="function">
    <text evidence="6">Catalyzes the reduction of dTDP-6-deoxy-L-lyxo-4-hexulose to yield dTDP-L-rhamnose.</text>
</comment>
<evidence type="ECO:0000256" key="5">
    <source>
        <dbReference type="ARBA" id="ARBA00048200"/>
    </source>
</evidence>
<keyword evidence="6" id="KW-0521">NADP</keyword>
<accession>A0A271J388</accession>
<evidence type="ECO:0000256" key="7">
    <source>
        <dbReference type="SAM" id="MobiDB-lite"/>
    </source>
</evidence>
<organism evidence="9 10">
    <name type="scientific">Rubrivirga marina</name>
    <dbReference type="NCBI Taxonomy" id="1196024"/>
    <lineage>
        <taxon>Bacteria</taxon>
        <taxon>Pseudomonadati</taxon>
        <taxon>Rhodothermota</taxon>
        <taxon>Rhodothermia</taxon>
        <taxon>Rhodothermales</taxon>
        <taxon>Rubricoccaceae</taxon>
        <taxon>Rubrivirga</taxon>
    </lineage>
</organism>
<dbReference type="Pfam" id="PF04321">
    <property type="entry name" value="RmlD_sub_bind"/>
    <property type="match status" value="1"/>
</dbReference>
<evidence type="ECO:0000256" key="4">
    <source>
        <dbReference type="ARBA" id="ARBA00017099"/>
    </source>
</evidence>
<gene>
    <name evidence="9" type="ORF">BSZ37_16430</name>
</gene>
<comment type="pathway">
    <text evidence="1 6">Carbohydrate biosynthesis; dTDP-L-rhamnose biosynthesis.</text>
</comment>
<dbReference type="GO" id="GO:0019305">
    <property type="term" value="P:dTDP-rhamnose biosynthetic process"/>
    <property type="evidence" value="ECO:0007669"/>
    <property type="project" value="UniProtKB-UniPathway"/>
</dbReference>
<protein>
    <recommendedName>
        <fullName evidence="4 6">dTDP-4-dehydrorhamnose reductase</fullName>
        <ecNumber evidence="3 6">1.1.1.133</ecNumber>
    </recommendedName>
</protein>
<dbReference type="AlphaFoldDB" id="A0A271J388"/>
<dbReference type="InterPro" id="IPR005913">
    <property type="entry name" value="dTDP_dehydrorham_reduct"/>
</dbReference>
<reference evidence="9 10" key="1">
    <citation type="submission" date="2016-11" db="EMBL/GenBank/DDBJ databases">
        <title>Study of marine rhodopsin-containing bacteria.</title>
        <authorList>
            <person name="Yoshizawa S."/>
            <person name="Kumagai Y."/>
            <person name="Kogure K."/>
        </authorList>
    </citation>
    <scope>NUCLEOTIDE SEQUENCE [LARGE SCALE GENOMIC DNA]</scope>
    <source>
        <strain evidence="9 10">SAORIC-28</strain>
    </source>
</reference>
<evidence type="ECO:0000256" key="3">
    <source>
        <dbReference type="ARBA" id="ARBA00012929"/>
    </source>
</evidence>
<dbReference type="EC" id="1.1.1.133" evidence="3 6"/>
<evidence type="ECO:0000256" key="1">
    <source>
        <dbReference type="ARBA" id="ARBA00004781"/>
    </source>
</evidence>
<dbReference type="Proteomes" id="UP000216339">
    <property type="component" value="Unassembled WGS sequence"/>
</dbReference>
<dbReference type="Gene3D" id="3.90.25.10">
    <property type="entry name" value="UDP-galactose 4-epimerase, domain 1"/>
    <property type="match status" value="1"/>
</dbReference>
<comment type="caution">
    <text evidence="9">The sequence shown here is derived from an EMBL/GenBank/DDBJ whole genome shotgun (WGS) entry which is preliminary data.</text>
</comment>
<dbReference type="UniPathway" id="UPA00124"/>
<keyword evidence="10" id="KW-1185">Reference proteome</keyword>
<name>A0A271J388_9BACT</name>
<evidence type="ECO:0000256" key="6">
    <source>
        <dbReference type="RuleBase" id="RU364082"/>
    </source>
</evidence>
<dbReference type="PANTHER" id="PTHR10491">
    <property type="entry name" value="DTDP-4-DEHYDRORHAMNOSE REDUCTASE"/>
    <property type="match status" value="1"/>
</dbReference>
<evidence type="ECO:0000256" key="2">
    <source>
        <dbReference type="ARBA" id="ARBA00010944"/>
    </source>
</evidence>
<dbReference type="InterPro" id="IPR036291">
    <property type="entry name" value="NAD(P)-bd_dom_sf"/>
</dbReference>
<comment type="catalytic activity">
    <reaction evidence="5">
        <text>dTDP-beta-L-rhamnose + NADP(+) = dTDP-4-dehydro-beta-L-rhamnose + NADPH + H(+)</text>
        <dbReference type="Rhea" id="RHEA:21796"/>
        <dbReference type="ChEBI" id="CHEBI:15378"/>
        <dbReference type="ChEBI" id="CHEBI:57510"/>
        <dbReference type="ChEBI" id="CHEBI:57783"/>
        <dbReference type="ChEBI" id="CHEBI:58349"/>
        <dbReference type="ChEBI" id="CHEBI:62830"/>
        <dbReference type="EC" id="1.1.1.133"/>
    </reaction>
</comment>
<evidence type="ECO:0000313" key="10">
    <source>
        <dbReference type="Proteomes" id="UP000216339"/>
    </source>
</evidence>
<dbReference type="SUPFAM" id="SSF51735">
    <property type="entry name" value="NAD(P)-binding Rossmann-fold domains"/>
    <property type="match status" value="1"/>
</dbReference>
<feature type="region of interest" description="Disordered" evidence="7">
    <location>
        <begin position="173"/>
        <end position="195"/>
    </location>
</feature>
<proteinExistence type="inferred from homology"/>
<sequence length="221" mass="23629">MTGSRTPLSSHEGARDEARYLAGLAEAAGIPLVHLSTDNVFDGTASPHAPVAPPSVYSASKAAGEAAVGAATDRAETLRTARVFEGTANSFATRMLRPANEQPRLAVVAGQCPHPTATADIAHAALVAARHATDGWARITWRHHLGGLPVTMWYEQETPRWRRDRRWERFHSSRSPDLEGGLPDGRAAPVRGRASACSDARRARLRGGDRCVVSPSMSGAR</sequence>
<keyword evidence="6" id="KW-0560">Oxidoreductase</keyword>
<dbReference type="PANTHER" id="PTHR10491:SF4">
    <property type="entry name" value="METHIONINE ADENOSYLTRANSFERASE 2 SUBUNIT BETA"/>
    <property type="match status" value="1"/>
</dbReference>
<comment type="similarity">
    <text evidence="2 6">Belongs to the dTDP-4-dehydrorhamnose reductase family.</text>
</comment>